<dbReference type="PROSITE" id="PS51787">
    <property type="entry name" value="LON_N"/>
    <property type="match status" value="1"/>
</dbReference>
<dbReference type="SUPFAM" id="SSF88697">
    <property type="entry name" value="PUA domain-like"/>
    <property type="match status" value="1"/>
</dbReference>
<dbReference type="RefSeq" id="WP_158901578.1">
    <property type="nucleotide sequence ID" value="NZ_CP035733.1"/>
</dbReference>
<sequence length="205" mass="22872">MTIRRISIFPLTGAILFPGMQLPLHIFEQRYRDLVGDSLARDRMIGMVQPKGQGNGSALFEVGCLGRIGDVEAMEDGRYNIILEGLQRFTIRKELDVSTSFRQVEADLWEEDEASDALSIAERASLEIESRRFADIQGYAVDWGAVGQLDDYSLVNAIAQIAPFDYAAKQALLEARGLSARADLIVQLMQFFGRHDGSDDRVTLQ</sequence>
<feature type="domain" description="Lon N-terminal" evidence="1">
    <location>
        <begin position="6"/>
        <end position="193"/>
    </location>
</feature>
<reference evidence="3" key="1">
    <citation type="submission" date="2019-01" db="EMBL/GenBank/DDBJ databases">
        <title>Sphingorhabdus lacus sp.nov., isolated from an oligotrophic freshwater lake.</title>
        <authorList>
            <person name="Park M."/>
        </authorList>
    </citation>
    <scope>NUCLEOTIDE SEQUENCE [LARGE SCALE GENOMIC DNA]</scope>
    <source>
        <strain evidence="3">IMCC1753</strain>
    </source>
</reference>
<dbReference type="PANTHER" id="PTHR46732">
    <property type="entry name" value="ATP-DEPENDENT PROTEASE LA (LON) DOMAIN PROTEIN"/>
    <property type="match status" value="1"/>
</dbReference>
<dbReference type="InterPro" id="IPR046336">
    <property type="entry name" value="Lon_prtase_N_sf"/>
</dbReference>
<gene>
    <name evidence="2" type="ORF">EUU25_12835</name>
</gene>
<keyword evidence="3" id="KW-1185">Reference proteome</keyword>
<dbReference type="Pfam" id="PF02190">
    <property type="entry name" value="LON_substr_bdg"/>
    <property type="match status" value="1"/>
</dbReference>
<evidence type="ECO:0000259" key="1">
    <source>
        <dbReference type="PROSITE" id="PS51787"/>
    </source>
</evidence>
<dbReference type="GO" id="GO:0008233">
    <property type="term" value="F:peptidase activity"/>
    <property type="evidence" value="ECO:0007669"/>
    <property type="project" value="UniProtKB-KW"/>
</dbReference>
<dbReference type="InterPro" id="IPR015947">
    <property type="entry name" value="PUA-like_sf"/>
</dbReference>
<dbReference type="AlphaFoldDB" id="A0A6I6LA39"/>
<evidence type="ECO:0000313" key="3">
    <source>
        <dbReference type="Proteomes" id="UP000428803"/>
    </source>
</evidence>
<dbReference type="PANTHER" id="PTHR46732:SF8">
    <property type="entry name" value="ATP-DEPENDENT PROTEASE LA (LON) DOMAIN PROTEIN"/>
    <property type="match status" value="1"/>
</dbReference>
<dbReference type="EMBL" id="CP035733">
    <property type="protein sequence ID" value="QGY81418.1"/>
    <property type="molecule type" value="Genomic_DNA"/>
</dbReference>
<keyword evidence="2" id="KW-0378">Hydrolase</keyword>
<organism evidence="2 3">
    <name type="scientific">Sphingorhabdus lacus</name>
    <dbReference type="NCBI Taxonomy" id="392610"/>
    <lineage>
        <taxon>Bacteria</taxon>
        <taxon>Pseudomonadati</taxon>
        <taxon>Pseudomonadota</taxon>
        <taxon>Alphaproteobacteria</taxon>
        <taxon>Sphingomonadales</taxon>
        <taxon>Sphingomonadaceae</taxon>
        <taxon>Sphingorhabdus</taxon>
    </lineage>
</organism>
<keyword evidence="2" id="KW-0645">Protease</keyword>
<dbReference type="KEGG" id="slaa:EUU25_12835"/>
<dbReference type="OrthoDB" id="9806457at2"/>
<protein>
    <submittedName>
        <fullName evidence="2">ATP-dependent protease</fullName>
    </submittedName>
</protein>
<name>A0A6I6LA39_9SPHN</name>
<dbReference type="Gene3D" id="2.30.130.40">
    <property type="entry name" value="LON domain-like"/>
    <property type="match status" value="1"/>
</dbReference>
<evidence type="ECO:0000313" key="2">
    <source>
        <dbReference type="EMBL" id="QGY81418.1"/>
    </source>
</evidence>
<dbReference type="GO" id="GO:0006508">
    <property type="term" value="P:proteolysis"/>
    <property type="evidence" value="ECO:0007669"/>
    <property type="project" value="UniProtKB-KW"/>
</dbReference>
<dbReference type="SMART" id="SM00464">
    <property type="entry name" value="LON"/>
    <property type="match status" value="1"/>
</dbReference>
<dbReference type="InterPro" id="IPR003111">
    <property type="entry name" value="Lon_prtase_N"/>
</dbReference>
<proteinExistence type="predicted"/>
<dbReference type="Proteomes" id="UP000428803">
    <property type="component" value="Chromosome"/>
</dbReference>
<accession>A0A6I6LA39</accession>